<evidence type="ECO:0000313" key="2">
    <source>
        <dbReference type="EMBL" id="AHG92177.1"/>
    </source>
</evidence>
<dbReference type="EMBL" id="CP007129">
    <property type="protein sequence ID" value="AHG92177.1"/>
    <property type="molecule type" value="Genomic_DNA"/>
</dbReference>
<keyword evidence="3" id="KW-1185">Reference proteome</keyword>
<dbReference type="KEGG" id="gba:J421_4574"/>
<dbReference type="HOGENOM" id="CLU_077425_0_0_0"/>
<dbReference type="AlphaFoldDB" id="W0RNW9"/>
<organism evidence="2 3">
    <name type="scientific">Gemmatirosa kalamazoonensis</name>
    <dbReference type="NCBI Taxonomy" id="861299"/>
    <lineage>
        <taxon>Bacteria</taxon>
        <taxon>Pseudomonadati</taxon>
        <taxon>Gemmatimonadota</taxon>
        <taxon>Gemmatimonadia</taxon>
        <taxon>Gemmatimonadales</taxon>
        <taxon>Gemmatimonadaceae</taxon>
        <taxon>Gemmatirosa</taxon>
    </lineage>
</organism>
<geneLocation type="plasmid" evidence="2 3">
    <name>1</name>
</geneLocation>
<keyword evidence="2" id="KW-0614">Plasmid</keyword>
<gene>
    <name evidence="1" type="ORF">J421_4574</name>
    <name evidence="2" type="ORF">J421_4642</name>
</gene>
<proteinExistence type="predicted"/>
<evidence type="ECO:0000313" key="3">
    <source>
        <dbReference type="Proteomes" id="UP000019151"/>
    </source>
</evidence>
<protein>
    <submittedName>
        <fullName evidence="2">Uncharacterized protein</fullName>
    </submittedName>
</protein>
<dbReference type="KEGG" id="gba:J421_4642"/>
<reference evidence="2 3" key="2">
    <citation type="journal article" date="2014" name="Genome Announc.">
        <title>Genome Sequence and Methylome of Soil Bacterium Gemmatirosa kalamazoonensis KBS708T, a Member of the Rarely Cultivated Gemmatimonadetes Phylum.</title>
        <authorList>
            <person name="Debruyn J.M."/>
            <person name="Radosevich M."/>
            <person name="Wommack K.E."/>
            <person name="Polson S.W."/>
            <person name="Hauser L.J."/>
            <person name="Fawaz M.N."/>
            <person name="Korlach J."/>
            <person name="Tsai Y.C."/>
        </authorList>
    </citation>
    <scope>NUCLEOTIDE SEQUENCE [LARGE SCALE GENOMIC DNA]</scope>
    <source>
        <strain evidence="2 3">KBS708</strain>
        <plasmid evidence="2">1</plasmid>
        <plasmid evidence="3">Plasmid 1</plasmid>
    </source>
</reference>
<reference evidence="2" key="1">
    <citation type="submission" date="2013-12" db="EMBL/GenBank/DDBJ databases">
        <authorList>
            <person name="DeBruyn J.M."/>
            <person name="Radosevich M."/>
            <person name="Wommack K.Eric."/>
            <person name="Polson S."/>
            <person name="Hauser L.J."/>
            <person name="Fawaz M.N."/>
            <person name="Korlach J."/>
            <person name="Tsai Y.-C."/>
        </authorList>
    </citation>
    <scope>NUCLEOTIDE SEQUENCE</scope>
    <source>
        <strain evidence="2">KBS708</strain>
        <plasmid evidence="2">1</plasmid>
    </source>
</reference>
<evidence type="ECO:0000313" key="1">
    <source>
        <dbReference type="EMBL" id="AHG92109.1"/>
    </source>
</evidence>
<dbReference type="Proteomes" id="UP000019151">
    <property type="component" value="Plasmid 1"/>
</dbReference>
<dbReference type="InParanoid" id="W0RNW9"/>
<dbReference type="PATRIC" id="fig|861299.3.peg.4628"/>
<dbReference type="OrthoDB" id="2962756at2"/>
<accession>W0RNW9</accession>
<sequence>MLLAIRYAAGDYVRVPAKHGGDCGIEGYSIPDGRAYQCYAPETPLPTTQLYEHQRRKMATDVKKFIANRERLLAVLGTTRIRRWLLVVPEHRSIRLNEYAVRKTEEVRAAGLPYVTDDFHVVVVTDDDFALERNKLYEQPSGLVRLPEVLIDGEVLDLFAAKNAAAMEHLERKVKSIVPRDLSARAEVVQQLLEAYVIGTALLQRLHDLSPALHEQLLSVAARAAKEIRLKSRITTVPASELVQQTIGTLKVQILRAAPSLELHADDLTMQIVADWLMRCPLDFSVTSMPVS</sequence>
<name>W0RNW9_9BACT</name>
<dbReference type="EMBL" id="CP007129">
    <property type="protein sequence ID" value="AHG92109.1"/>
    <property type="molecule type" value="Genomic_DNA"/>
</dbReference>
<dbReference type="RefSeq" id="WP_148306498.1">
    <property type="nucleotide sequence ID" value="NZ_CP007129.1"/>
</dbReference>